<evidence type="ECO:0000313" key="4">
    <source>
        <dbReference type="Proteomes" id="UP000244912"/>
    </source>
</evidence>
<dbReference type="InterPro" id="IPR009045">
    <property type="entry name" value="Zn_M74/Hedgehog-like"/>
</dbReference>
<name>A0A2R8BZA1_9RHOB</name>
<sequence length="278" mass="30713">MARYRQIASAVAAFLFVATAVDACAPVDFHALPLPSDPEHPVAASLELAFPGAVTVSPQTGSWSVEGGPWHPLGTPDTGPRSESVLQAELIDQFRIPYPLEFDMAARSEAWFDPGRARSATFFSELWFSDEAAARASLTTVAEPALSDVRYRVTRRHGVDCQLSAVLRDLAGIPGMAPFFQDPGGSFNWRRIAGTDRLSAHSYGIAVDINAALGGYWRWSGRPEGNAGEYETRIPEELVRAFERRGFIWGGKWHHFDGMHFEYRPELILHSRLISSPE</sequence>
<evidence type="ECO:0000256" key="1">
    <source>
        <dbReference type="SAM" id="SignalP"/>
    </source>
</evidence>
<dbReference type="Proteomes" id="UP000244912">
    <property type="component" value="Unassembled WGS sequence"/>
</dbReference>
<protein>
    <recommendedName>
        <fullName evidence="2">Peptidase M15C domain-containing protein</fullName>
    </recommendedName>
</protein>
<dbReference type="SUPFAM" id="SSF55166">
    <property type="entry name" value="Hedgehog/DD-peptidase"/>
    <property type="match status" value="1"/>
</dbReference>
<dbReference type="GO" id="GO:0008233">
    <property type="term" value="F:peptidase activity"/>
    <property type="evidence" value="ECO:0007669"/>
    <property type="project" value="InterPro"/>
</dbReference>
<dbReference type="Pfam" id="PF13539">
    <property type="entry name" value="Peptidase_M15_4"/>
    <property type="match status" value="1"/>
</dbReference>
<dbReference type="InterPro" id="IPR039561">
    <property type="entry name" value="Peptidase_M15C"/>
</dbReference>
<keyword evidence="4" id="KW-1185">Reference proteome</keyword>
<dbReference type="AlphaFoldDB" id="A0A2R8BZA1"/>
<proteinExistence type="predicted"/>
<evidence type="ECO:0000259" key="2">
    <source>
        <dbReference type="Pfam" id="PF13539"/>
    </source>
</evidence>
<feature type="domain" description="Peptidase M15C" evidence="2">
    <location>
        <begin position="194"/>
        <end position="263"/>
    </location>
</feature>
<dbReference type="EMBL" id="ONZF01000009">
    <property type="protein sequence ID" value="SPJ25474.1"/>
    <property type="molecule type" value="Genomic_DNA"/>
</dbReference>
<dbReference type="Gene3D" id="3.30.1380.10">
    <property type="match status" value="1"/>
</dbReference>
<organism evidence="3 4">
    <name type="scientific">Palleronia abyssalis</name>
    <dbReference type="NCBI Taxonomy" id="1501240"/>
    <lineage>
        <taxon>Bacteria</taxon>
        <taxon>Pseudomonadati</taxon>
        <taxon>Pseudomonadota</taxon>
        <taxon>Alphaproteobacteria</taxon>
        <taxon>Rhodobacterales</taxon>
        <taxon>Roseobacteraceae</taxon>
        <taxon>Palleronia</taxon>
    </lineage>
</organism>
<feature type="chain" id="PRO_5015313175" description="Peptidase M15C domain-containing protein" evidence="1">
    <location>
        <begin position="24"/>
        <end position="278"/>
    </location>
</feature>
<accession>A0A2R8BZA1</accession>
<evidence type="ECO:0000313" key="3">
    <source>
        <dbReference type="EMBL" id="SPJ25474.1"/>
    </source>
</evidence>
<dbReference type="RefSeq" id="WP_245897669.1">
    <property type="nucleotide sequence ID" value="NZ_ONZF01000009.1"/>
</dbReference>
<reference evidence="3 4" key="1">
    <citation type="submission" date="2018-03" db="EMBL/GenBank/DDBJ databases">
        <authorList>
            <person name="Keele B.F."/>
        </authorList>
    </citation>
    <scope>NUCLEOTIDE SEQUENCE [LARGE SCALE GENOMIC DNA]</scope>
    <source>
        <strain evidence="3 4">CECT 8504</strain>
    </source>
</reference>
<feature type="signal peptide" evidence="1">
    <location>
        <begin position="1"/>
        <end position="23"/>
    </location>
</feature>
<keyword evidence="1" id="KW-0732">Signal</keyword>
<gene>
    <name evidence="3" type="ORF">PAA8504_03325</name>
</gene>